<reference evidence="2 3" key="1">
    <citation type="submission" date="2024-07" db="EMBL/GenBank/DDBJ databases">
        <title>Mealworm larvae gut microbial communities from Newark, Delaware, USA.</title>
        <authorList>
            <person name="Blenner M."/>
        </authorList>
    </citation>
    <scope>NUCLEOTIDE SEQUENCE [LARGE SCALE GENOMIC DNA]</scope>
    <source>
        <strain evidence="2 3">UD i117</strain>
    </source>
</reference>
<dbReference type="Proteomes" id="UP001565435">
    <property type="component" value="Unassembled WGS sequence"/>
</dbReference>
<name>A0ABV4EJU1_BREEP</name>
<sequence>MPDARTINENDGRVDGLVACIAAAAAIVLVGMLADLPALIFCVAPVLVGLFMYLSSHKNGETSKKVTLVITAYTIVLLVLFALMYIAQSSDSTFGGLPVSMGILLYVAWPFSAVSAGVLYAWVYRAWLSHDGGTPNRTNIAEEV</sequence>
<feature type="transmembrane region" description="Helical" evidence="1">
    <location>
        <begin position="66"/>
        <end position="87"/>
    </location>
</feature>
<gene>
    <name evidence="2" type="ORF">ABH903_001585</name>
</gene>
<dbReference type="RefSeq" id="WP_370035861.1">
    <property type="nucleotide sequence ID" value="NZ_JBGBYS010000007.1"/>
</dbReference>
<accession>A0ABV4EJU1</accession>
<feature type="transmembrane region" description="Helical" evidence="1">
    <location>
        <begin position="12"/>
        <end position="30"/>
    </location>
</feature>
<feature type="transmembrane region" description="Helical" evidence="1">
    <location>
        <begin position="99"/>
        <end position="123"/>
    </location>
</feature>
<organism evidence="2 3">
    <name type="scientific">Brevibacterium epidermidis</name>
    <dbReference type="NCBI Taxonomy" id="1698"/>
    <lineage>
        <taxon>Bacteria</taxon>
        <taxon>Bacillati</taxon>
        <taxon>Actinomycetota</taxon>
        <taxon>Actinomycetes</taxon>
        <taxon>Micrococcales</taxon>
        <taxon>Brevibacteriaceae</taxon>
        <taxon>Brevibacterium</taxon>
    </lineage>
</organism>
<evidence type="ECO:0000256" key="1">
    <source>
        <dbReference type="SAM" id="Phobius"/>
    </source>
</evidence>
<dbReference type="EMBL" id="JBGBYS010000007">
    <property type="protein sequence ID" value="MEY9258564.1"/>
    <property type="molecule type" value="Genomic_DNA"/>
</dbReference>
<keyword evidence="1" id="KW-1133">Transmembrane helix</keyword>
<protein>
    <submittedName>
        <fullName evidence="2">FtsH-binding integral membrane protein</fullName>
    </submittedName>
</protein>
<comment type="caution">
    <text evidence="2">The sequence shown here is derived from an EMBL/GenBank/DDBJ whole genome shotgun (WGS) entry which is preliminary data.</text>
</comment>
<feature type="transmembrane region" description="Helical" evidence="1">
    <location>
        <begin position="36"/>
        <end position="54"/>
    </location>
</feature>
<keyword evidence="3" id="KW-1185">Reference proteome</keyword>
<keyword evidence="1" id="KW-0812">Transmembrane</keyword>
<evidence type="ECO:0000313" key="3">
    <source>
        <dbReference type="Proteomes" id="UP001565435"/>
    </source>
</evidence>
<keyword evidence="1" id="KW-0472">Membrane</keyword>
<evidence type="ECO:0000313" key="2">
    <source>
        <dbReference type="EMBL" id="MEY9258564.1"/>
    </source>
</evidence>
<proteinExistence type="predicted"/>